<evidence type="ECO:0000313" key="1">
    <source>
        <dbReference type="EMBL" id="OGD85070.1"/>
    </source>
</evidence>
<sequence>MTAQRSKIEIDRDPIVYFGEIYSVGQFFEQLLAFEVRNYLGGVTKDWVSCNAAWAETLPRGVGIIWEQDENGNICPRAVAQKI</sequence>
<reference evidence="1 2" key="1">
    <citation type="journal article" date="2016" name="Nat. Commun.">
        <title>Thousands of microbial genomes shed light on interconnected biogeochemical processes in an aquifer system.</title>
        <authorList>
            <person name="Anantharaman K."/>
            <person name="Brown C.T."/>
            <person name="Hug L.A."/>
            <person name="Sharon I."/>
            <person name="Castelle C.J."/>
            <person name="Probst A.J."/>
            <person name="Thomas B.C."/>
            <person name="Singh A."/>
            <person name="Wilkins M.J."/>
            <person name="Karaoz U."/>
            <person name="Brodie E.L."/>
            <person name="Williams K.H."/>
            <person name="Hubbard S.S."/>
            <person name="Banfield J.F."/>
        </authorList>
    </citation>
    <scope>NUCLEOTIDE SEQUENCE [LARGE SCALE GENOMIC DNA]</scope>
</reference>
<comment type="caution">
    <text evidence="1">The sequence shown here is derived from an EMBL/GenBank/DDBJ whole genome shotgun (WGS) entry which is preliminary data.</text>
</comment>
<dbReference type="EMBL" id="MFAR01000015">
    <property type="protein sequence ID" value="OGD85070.1"/>
    <property type="molecule type" value="Genomic_DNA"/>
</dbReference>
<accession>A0A1F5FZM0</accession>
<dbReference type="Proteomes" id="UP000177921">
    <property type="component" value="Unassembled WGS sequence"/>
</dbReference>
<proteinExistence type="predicted"/>
<protein>
    <submittedName>
        <fullName evidence="1">Uncharacterized protein</fullName>
    </submittedName>
</protein>
<gene>
    <name evidence="1" type="ORF">A2618_03330</name>
</gene>
<organism evidence="1 2">
    <name type="scientific">Candidatus Collierbacteria bacterium RIFOXYD1_FULL_46_26</name>
    <dbReference type="NCBI Taxonomy" id="1817732"/>
    <lineage>
        <taxon>Bacteria</taxon>
        <taxon>Candidatus Collieribacteriota</taxon>
    </lineage>
</organism>
<dbReference type="AlphaFoldDB" id="A0A1F5FZM0"/>
<name>A0A1F5FZM0_9BACT</name>
<evidence type="ECO:0000313" key="2">
    <source>
        <dbReference type="Proteomes" id="UP000177921"/>
    </source>
</evidence>